<sequence>MTEIDVRERFLARFAEPLFGAARRRIVIWHDADGEFEEAFDGLTADAEAGRFDQGVRPLRFLKIQDGSLFSAKRMLSREDTESDFALYRCRAGSDLTGDLFADVELYAEHFQADGLSLLVQTVGAVDTSEVRGALAELRPFFAAKDRVAAFVAVMPQAQSATDVRAGVLAAALGKIPPTAQAIVRAYALAVLAEDEGCSERMLERLERYGAAEAMRRCVERVTGFGGDIGDGRALMEHLLLSAFAATVSEDLLVGLEGRYSAAHSQFCLGIVHDWAEASEEERAVLTEAAERVQGDLNLEMRFAAAPAAAFIASDVFPAVGHAIVRELATSLAQGADRRAEVREAAGVRRGLSDYGDLASYFDMMEAACAMQDFLRAHGEGYHASSAAAAWNAYAADWWQMDGAYRRFCEAHRRCARHGAPDLSEAADSLSDWAERQYANGFLVSANECWATAAEADWDREGYVEGVARQHRFYDEVVENELAGAKRVVVIVSDALRYEVAHELADVLERSQRVSCAVDAVQGAFPSITSFGMAALLPHRSLSVDAARGLAVLADGAPTATTEQRQAVLQARRPASRAFRAADVLAMKSAEQRELVRDAEVIYLYHNTVDATGEDASTEHDVFGACQRAVDDICGLVRIATNQFKATRIVVTADHGFLYTREAAPATDKYSQAGLRDEAIAVGERYVVAPSGVADDLLLRVSLNPVGGEGLVGLAPRGFVRINRPGGVGRYAHGGASLQELCVPVLRVRYGGSRSKNIDNAVAAEVRLLDTNRRITSMLFGVRLYQPEPVSGKVAPATYELVLTDGSGNPVSDVRRAVADRADADERARIVEVRFALREGRSYGPGEPFYLVARNQDTGEMAWKEEYQVDIAFAPMDDFGF</sequence>
<evidence type="ECO:0000313" key="2">
    <source>
        <dbReference type="Proteomes" id="UP001349994"/>
    </source>
</evidence>
<dbReference type="InterPro" id="IPR017850">
    <property type="entry name" value="Alkaline_phosphatase_core_sf"/>
</dbReference>
<organism evidence="1 2">
    <name type="scientific">Adlercreutzia wanghongyangiae</name>
    <dbReference type="NCBI Taxonomy" id="3111451"/>
    <lineage>
        <taxon>Bacteria</taxon>
        <taxon>Bacillati</taxon>
        <taxon>Actinomycetota</taxon>
        <taxon>Coriobacteriia</taxon>
        <taxon>Eggerthellales</taxon>
        <taxon>Eggerthellaceae</taxon>
        <taxon>Adlercreutzia</taxon>
    </lineage>
</organism>
<dbReference type="SUPFAM" id="SSF53649">
    <property type="entry name" value="Alkaline phosphatase-like"/>
    <property type="match status" value="1"/>
</dbReference>
<dbReference type="EMBL" id="JAYMFF010000006">
    <property type="protein sequence ID" value="MEC4175557.1"/>
    <property type="molecule type" value="Genomic_DNA"/>
</dbReference>
<dbReference type="NCBIfam" id="TIGR02687">
    <property type="entry name" value="BREX-1 system phosphatase PglZ type A"/>
    <property type="match status" value="1"/>
</dbReference>
<reference evidence="1 2" key="1">
    <citation type="submission" date="2024-01" db="EMBL/GenBank/DDBJ databases">
        <title>novel species in genus Adlercreutzia.</title>
        <authorList>
            <person name="Liu X."/>
        </authorList>
    </citation>
    <scope>NUCLEOTIDE SEQUENCE [LARGE SCALE GENOMIC DNA]</scope>
    <source>
        <strain evidence="1 2">R7</strain>
    </source>
</reference>
<name>A0ABU6IGH9_9ACTN</name>
<evidence type="ECO:0000313" key="1">
    <source>
        <dbReference type="EMBL" id="MEC4175557.1"/>
    </source>
</evidence>
<dbReference type="InterPro" id="IPR014060">
    <property type="entry name" value="PglZ"/>
</dbReference>
<dbReference type="Pfam" id="PF08665">
    <property type="entry name" value="PglZ"/>
    <property type="match status" value="1"/>
</dbReference>
<dbReference type="Proteomes" id="UP001349994">
    <property type="component" value="Unassembled WGS sequence"/>
</dbReference>
<protein>
    <submittedName>
        <fullName evidence="1">BREX-1 system phosphatase PglZ type A</fullName>
    </submittedName>
</protein>
<gene>
    <name evidence="1" type="primary">pglZ</name>
    <name evidence="1" type="ORF">VIN30_03740</name>
</gene>
<accession>A0ABU6IGH9</accession>
<dbReference type="RefSeq" id="WP_338209393.1">
    <property type="nucleotide sequence ID" value="NZ_JAYMFF010000006.1"/>
</dbReference>
<comment type="caution">
    <text evidence="1">The sequence shown here is derived from an EMBL/GenBank/DDBJ whole genome shotgun (WGS) entry which is preliminary data.</text>
</comment>
<keyword evidence="2" id="KW-1185">Reference proteome</keyword>
<proteinExistence type="predicted"/>